<dbReference type="SMART" id="SM00091">
    <property type="entry name" value="PAS"/>
    <property type="match status" value="2"/>
</dbReference>
<dbReference type="PROSITE" id="PS50887">
    <property type="entry name" value="GGDEF"/>
    <property type="match status" value="1"/>
</dbReference>
<gene>
    <name evidence="9" type="ORF">L9W94_10665</name>
</gene>
<protein>
    <recommendedName>
        <fullName evidence="2">cyclic-guanylate-specific phosphodiesterase</fullName>
        <ecNumber evidence="2">3.1.4.52</ecNumber>
    </recommendedName>
</protein>
<feature type="domain" description="PAC" evidence="6">
    <location>
        <begin position="77"/>
        <end position="134"/>
    </location>
</feature>
<dbReference type="Gene3D" id="3.30.450.20">
    <property type="entry name" value="PAS domain"/>
    <property type="match status" value="2"/>
</dbReference>
<comment type="catalytic activity">
    <reaction evidence="4">
        <text>3',3'-c-di-GMP + H2O = 5'-phosphoguanylyl(3'-&gt;5')guanosine + H(+)</text>
        <dbReference type="Rhea" id="RHEA:24902"/>
        <dbReference type="ChEBI" id="CHEBI:15377"/>
        <dbReference type="ChEBI" id="CHEBI:15378"/>
        <dbReference type="ChEBI" id="CHEBI:58754"/>
        <dbReference type="ChEBI" id="CHEBI:58805"/>
        <dbReference type="EC" id="3.1.4.52"/>
    </reaction>
    <physiologicalReaction direction="left-to-right" evidence="4">
        <dbReference type="Rhea" id="RHEA:24903"/>
    </physiologicalReaction>
</comment>
<dbReference type="InterPro" id="IPR001633">
    <property type="entry name" value="EAL_dom"/>
</dbReference>
<dbReference type="InterPro" id="IPR000160">
    <property type="entry name" value="GGDEF_dom"/>
</dbReference>
<dbReference type="Pfam" id="PF08448">
    <property type="entry name" value="PAS_4"/>
    <property type="match status" value="1"/>
</dbReference>
<dbReference type="PROSITE" id="PS50883">
    <property type="entry name" value="EAL"/>
    <property type="match status" value="1"/>
</dbReference>
<dbReference type="InterPro" id="IPR000700">
    <property type="entry name" value="PAS-assoc_C"/>
</dbReference>
<evidence type="ECO:0000259" key="6">
    <source>
        <dbReference type="PROSITE" id="PS50113"/>
    </source>
</evidence>
<evidence type="ECO:0000256" key="3">
    <source>
        <dbReference type="ARBA" id="ARBA00022636"/>
    </source>
</evidence>
<evidence type="ECO:0000259" key="5">
    <source>
        <dbReference type="PROSITE" id="PS50112"/>
    </source>
</evidence>
<dbReference type="InterPro" id="IPR043128">
    <property type="entry name" value="Rev_trsase/Diguanyl_cyclase"/>
</dbReference>
<dbReference type="InterPro" id="IPR000014">
    <property type="entry name" value="PAS"/>
</dbReference>
<feature type="domain" description="PAS" evidence="5">
    <location>
        <begin position="8"/>
        <end position="78"/>
    </location>
</feature>
<dbReference type="GO" id="GO:0071732">
    <property type="term" value="P:cellular response to nitric oxide"/>
    <property type="evidence" value="ECO:0007669"/>
    <property type="project" value="UniProtKB-ARBA"/>
</dbReference>
<proteinExistence type="predicted"/>
<dbReference type="SUPFAM" id="SSF55073">
    <property type="entry name" value="Nucleotide cyclase"/>
    <property type="match status" value="1"/>
</dbReference>
<evidence type="ECO:0000259" key="7">
    <source>
        <dbReference type="PROSITE" id="PS50883"/>
    </source>
</evidence>
<dbReference type="InterPro" id="IPR001610">
    <property type="entry name" value="PAC"/>
</dbReference>
<dbReference type="EMBL" id="JAKNBA010000016">
    <property type="protein sequence ID" value="MDE1242602.1"/>
    <property type="molecule type" value="Genomic_DNA"/>
</dbReference>
<reference evidence="9" key="1">
    <citation type="submission" date="2022-02" db="EMBL/GenBank/DDBJ databases">
        <title>Emergence and expansion in Europe of a Vibrio aestuarianus clonal complex pathogenic for oysters.</title>
        <authorList>
            <person name="Mesnil A."/>
            <person name="Travers M.-A."/>
        </authorList>
    </citation>
    <scope>NUCLEOTIDE SEQUENCE</scope>
    <source>
        <strain evidence="9">19_064_11T1</strain>
    </source>
</reference>
<evidence type="ECO:0000259" key="8">
    <source>
        <dbReference type="PROSITE" id="PS50887"/>
    </source>
</evidence>
<comment type="caution">
    <text evidence="9">The sequence shown here is derived from an EMBL/GenBank/DDBJ whole genome shotgun (WGS) entry which is preliminary data.</text>
</comment>
<dbReference type="CDD" id="cd01948">
    <property type="entry name" value="EAL"/>
    <property type="match status" value="1"/>
</dbReference>
<dbReference type="PROSITE" id="PS50112">
    <property type="entry name" value="PAS"/>
    <property type="match status" value="2"/>
</dbReference>
<dbReference type="PROSITE" id="PS50113">
    <property type="entry name" value="PAC"/>
    <property type="match status" value="2"/>
</dbReference>
<dbReference type="Pfam" id="PF13426">
    <property type="entry name" value="PAS_9"/>
    <property type="match status" value="1"/>
</dbReference>
<dbReference type="InterPro" id="IPR013656">
    <property type="entry name" value="PAS_4"/>
</dbReference>
<dbReference type="AlphaFoldDB" id="A0A9X4EUG2"/>
<dbReference type="CDD" id="cd01949">
    <property type="entry name" value="GGDEF"/>
    <property type="match status" value="1"/>
</dbReference>
<dbReference type="Gene3D" id="3.20.20.450">
    <property type="entry name" value="EAL domain"/>
    <property type="match status" value="1"/>
</dbReference>
<dbReference type="FunFam" id="3.20.20.450:FF:000001">
    <property type="entry name" value="Cyclic di-GMP phosphodiesterase yahA"/>
    <property type="match status" value="1"/>
</dbReference>
<evidence type="ECO:0000256" key="1">
    <source>
        <dbReference type="ARBA" id="ARBA00001946"/>
    </source>
</evidence>
<keyword evidence="3" id="KW-0973">c-di-GMP</keyword>
<evidence type="ECO:0000256" key="4">
    <source>
        <dbReference type="ARBA" id="ARBA00051114"/>
    </source>
</evidence>
<evidence type="ECO:0000256" key="2">
    <source>
        <dbReference type="ARBA" id="ARBA00012282"/>
    </source>
</evidence>
<dbReference type="NCBIfam" id="TIGR00254">
    <property type="entry name" value="GGDEF"/>
    <property type="match status" value="1"/>
</dbReference>
<dbReference type="EC" id="3.1.4.52" evidence="2"/>
<dbReference type="SUPFAM" id="SSF141868">
    <property type="entry name" value="EAL domain-like"/>
    <property type="match status" value="1"/>
</dbReference>
<accession>A0A9X4EUG2</accession>
<dbReference type="Pfam" id="PF00990">
    <property type="entry name" value="GGDEF"/>
    <property type="match status" value="1"/>
</dbReference>
<dbReference type="InterPro" id="IPR035919">
    <property type="entry name" value="EAL_sf"/>
</dbReference>
<comment type="cofactor">
    <cofactor evidence="1">
        <name>Mg(2+)</name>
        <dbReference type="ChEBI" id="CHEBI:18420"/>
    </cofactor>
</comment>
<dbReference type="PANTHER" id="PTHR44757">
    <property type="entry name" value="DIGUANYLATE CYCLASE DGCP"/>
    <property type="match status" value="1"/>
</dbReference>
<dbReference type="SMART" id="SM00086">
    <property type="entry name" value="PAC"/>
    <property type="match status" value="2"/>
</dbReference>
<dbReference type="RefSeq" id="WP_274683283.1">
    <property type="nucleotide sequence ID" value="NZ_JAKNBA010000016.1"/>
</dbReference>
<dbReference type="InterPro" id="IPR029787">
    <property type="entry name" value="Nucleotide_cyclase"/>
</dbReference>
<dbReference type="SMART" id="SM00267">
    <property type="entry name" value="GGDEF"/>
    <property type="match status" value="1"/>
</dbReference>
<name>A0A9X4EUG2_9VIBR</name>
<dbReference type="SUPFAM" id="SSF55785">
    <property type="entry name" value="PYP-like sensor domain (PAS domain)"/>
    <property type="match status" value="2"/>
</dbReference>
<dbReference type="Gene3D" id="3.30.70.270">
    <property type="match status" value="1"/>
</dbReference>
<feature type="domain" description="EAL" evidence="7">
    <location>
        <begin position="430"/>
        <end position="684"/>
    </location>
</feature>
<dbReference type="SMART" id="SM00052">
    <property type="entry name" value="EAL"/>
    <property type="match status" value="1"/>
</dbReference>
<dbReference type="Pfam" id="PF00563">
    <property type="entry name" value="EAL"/>
    <property type="match status" value="1"/>
</dbReference>
<dbReference type="InterPro" id="IPR052155">
    <property type="entry name" value="Biofilm_reg_signaling"/>
</dbReference>
<organism evidence="9 10">
    <name type="scientific">Vibrio aestuarianus</name>
    <dbReference type="NCBI Taxonomy" id="28171"/>
    <lineage>
        <taxon>Bacteria</taxon>
        <taxon>Pseudomonadati</taxon>
        <taxon>Pseudomonadota</taxon>
        <taxon>Gammaproteobacteria</taxon>
        <taxon>Vibrionales</taxon>
        <taxon>Vibrionaceae</taxon>
        <taxon>Vibrio</taxon>
    </lineage>
</organism>
<feature type="domain" description="PAC" evidence="6">
    <location>
        <begin position="202"/>
        <end position="256"/>
    </location>
</feature>
<dbReference type="NCBIfam" id="TIGR00229">
    <property type="entry name" value="sensory_box"/>
    <property type="match status" value="2"/>
</dbReference>
<feature type="domain" description="PAS" evidence="5">
    <location>
        <begin position="131"/>
        <end position="188"/>
    </location>
</feature>
<dbReference type="FunFam" id="3.30.70.270:FF:000001">
    <property type="entry name" value="Diguanylate cyclase domain protein"/>
    <property type="match status" value="1"/>
</dbReference>
<dbReference type="PANTHER" id="PTHR44757:SF2">
    <property type="entry name" value="BIOFILM ARCHITECTURE MAINTENANCE PROTEIN MBAA"/>
    <property type="match status" value="1"/>
</dbReference>
<dbReference type="InterPro" id="IPR035965">
    <property type="entry name" value="PAS-like_dom_sf"/>
</dbReference>
<dbReference type="Proteomes" id="UP001140979">
    <property type="component" value="Unassembled WGS sequence"/>
</dbReference>
<dbReference type="GO" id="GO:0071111">
    <property type="term" value="F:cyclic-guanylate-specific phosphodiesterase activity"/>
    <property type="evidence" value="ECO:0007669"/>
    <property type="project" value="UniProtKB-EC"/>
</dbReference>
<dbReference type="CDD" id="cd00130">
    <property type="entry name" value="PAS"/>
    <property type="match status" value="1"/>
</dbReference>
<sequence>MMDKAAHTLPKLQEFLDSLEDHAWLKSPEGIYILCNKAVEKAWGLSAQQILGCDDYQLFDDELARKFISADQWVIDNQSQLVVEECSSTDEDQSEVWLETIKAPIYSASGQLLGTMGMTRNVTRRRQLENQLNLTTQIFNHSREGVMITDDKANVIDVNAAFTAITGYQADEVIGRNPRILRSGHHDDAFYQAIWHNLSQNKSWKGEFLNRRKDGSLYPQLSTITPVFDDHQQVKNYLCVFEDISLRKAHEAKLEQMAYFDPLTELPNRTNLLQEIAHQIKRYNSTKLNFATLFLDIDHFKHINDSFGHYYGDQVLVELANRLKLCLKETDHVARIGGDEFVILLTKLPPEQSLAPILDNIFSVFERYFDFGEESLRLSTSIGIANYPQDGQTPEALLKNADTAMYLAKKNGRNGYAFYSPELTDVAISRVRLQSALYQGVELKQFSLVYQPQFNLHNQTLLGFEALIRWHHPQLGLVSPDEFIPMAEKSGAIQSIGEWVLRTACQQAKQWLDAGYPLDKLAVNVSAIQLKQSNFIEMLTRILSLYQLPAHKLEIEITEGFLIENKQKAIHDLQQIAELGVSIALDDFGTGYSSLSYLKGLPLQKLKIDRSFINDIPDDKESNAIVSAILAMGNSLSLIVTAEGIEDEKQMSYLNQIGCHFGQGYYLGRPLNVEDATNLLKKNG</sequence>
<feature type="domain" description="GGDEF" evidence="8">
    <location>
        <begin position="288"/>
        <end position="421"/>
    </location>
</feature>
<evidence type="ECO:0000313" key="9">
    <source>
        <dbReference type="EMBL" id="MDE1242602.1"/>
    </source>
</evidence>
<evidence type="ECO:0000313" key="10">
    <source>
        <dbReference type="Proteomes" id="UP001140979"/>
    </source>
</evidence>